<dbReference type="RefSeq" id="WP_152194433.1">
    <property type="nucleotide sequence ID" value="NZ_VUKD01000002.1"/>
</dbReference>
<dbReference type="GO" id="GO:0003677">
    <property type="term" value="F:DNA binding"/>
    <property type="evidence" value="ECO:0007669"/>
    <property type="project" value="InterPro"/>
</dbReference>
<comment type="caution">
    <text evidence="5">The sequence shown here is derived from an EMBL/GenBank/DDBJ whole genome shotgun (WGS) entry which is preliminary data.</text>
</comment>
<evidence type="ECO:0000313" key="6">
    <source>
        <dbReference type="Proteomes" id="UP000437709"/>
    </source>
</evidence>
<dbReference type="EMBL" id="WHPC01000011">
    <property type="protein sequence ID" value="MPV36440.1"/>
    <property type="molecule type" value="Genomic_DNA"/>
</dbReference>
<dbReference type="GO" id="GO:0003887">
    <property type="term" value="F:DNA-directed DNA polymerase activity"/>
    <property type="evidence" value="ECO:0007669"/>
    <property type="project" value="UniProtKB-EC"/>
</dbReference>
<dbReference type="SUPFAM" id="SSF56672">
    <property type="entry name" value="DNA/RNA polymerases"/>
    <property type="match status" value="1"/>
</dbReference>
<dbReference type="EC" id="2.7.7.7" evidence="1"/>
<proteinExistence type="predicted"/>
<dbReference type="Proteomes" id="UP000437709">
    <property type="component" value="Unassembled WGS sequence"/>
</dbReference>
<accession>A0A6N7EEI8</accession>
<reference evidence="5 6" key="1">
    <citation type="submission" date="2019-10" db="EMBL/GenBank/DDBJ databases">
        <title>Georgenia wutianyii sp. nov. and Georgenia yuyongxinii sp. nov. isolated from plateau pika (Ochotona curzoniae) in the Qinghai-Tibet plateau of China.</title>
        <authorList>
            <person name="Tian Z."/>
        </authorList>
    </citation>
    <scope>NUCLEOTIDE SEQUENCE [LARGE SCALE GENOMIC DNA]</scope>
    <source>
        <strain evidence="5 6">JCM 19765</strain>
    </source>
</reference>
<organism evidence="5 6">
    <name type="scientific">Georgenia subflava</name>
    <dbReference type="NCBI Taxonomy" id="1622177"/>
    <lineage>
        <taxon>Bacteria</taxon>
        <taxon>Bacillati</taxon>
        <taxon>Actinomycetota</taxon>
        <taxon>Actinomycetes</taxon>
        <taxon>Micrococcales</taxon>
        <taxon>Bogoriellaceae</taxon>
        <taxon>Georgenia</taxon>
    </lineage>
</organism>
<dbReference type="GO" id="GO:0004527">
    <property type="term" value="F:exonuclease activity"/>
    <property type="evidence" value="ECO:0007669"/>
    <property type="project" value="UniProtKB-KW"/>
</dbReference>
<keyword evidence="6" id="KW-1185">Reference proteome</keyword>
<keyword evidence="5" id="KW-0378">Hydrolase</keyword>
<dbReference type="NCBIfam" id="NF011538">
    <property type="entry name" value="PRK14975.1-1"/>
    <property type="match status" value="1"/>
</dbReference>
<dbReference type="SMART" id="SM00482">
    <property type="entry name" value="POLAc"/>
    <property type="match status" value="1"/>
</dbReference>
<dbReference type="Gene3D" id="3.30.70.370">
    <property type="match status" value="1"/>
</dbReference>
<name>A0A6N7EEI8_9MICO</name>
<keyword evidence="5" id="KW-0540">Nuclease</keyword>
<evidence type="ECO:0000259" key="4">
    <source>
        <dbReference type="SMART" id="SM00482"/>
    </source>
</evidence>
<dbReference type="Gene3D" id="1.10.150.20">
    <property type="entry name" value="5' to 3' exonuclease, C-terminal subdomain"/>
    <property type="match status" value="1"/>
</dbReference>
<dbReference type="InterPro" id="IPR002298">
    <property type="entry name" value="DNA_polymerase_A"/>
</dbReference>
<dbReference type="CDD" id="cd06444">
    <property type="entry name" value="DNA_pol_A"/>
    <property type="match status" value="1"/>
</dbReference>
<dbReference type="PANTHER" id="PTHR10133:SF27">
    <property type="entry name" value="DNA POLYMERASE NU"/>
    <property type="match status" value="1"/>
</dbReference>
<dbReference type="GO" id="GO:0006261">
    <property type="term" value="P:DNA-templated DNA replication"/>
    <property type="evidence" value="ECO:0007669"/>
    <property type="project" value="InterPro"/>
</dbReference>
<dbReference type="InterPro" id="IPR001098">
    <property type="entry name" value="DNA-dir_DNA_pol_A_palm_dom"/>
</dbReference>
<dbReference type="GO" id="GO:0006302">
    <property type="term" value="P:double-strand break repair"/>
    <property type="evidence" value="ECO:0007669"/>
    <property type="project" value="TreeGrafter"/>
</dbReference>
<protein>
    <recommendedName>
        <fullName evidence="1">DNA-directed DNA polymerase</fullName>
        <ecNumber evidence="1">2.7.7.7</ecNumber>
    </recommendedName>
</protein>
<dbReference type="AlphaFoldDB" id="A0A6N7EEI8"/>
<comment type="catalytic activity">
    <reaction evidence="3">
        <text>DNA(n) + a 2'-deoxyribonucleoside 5'-triphosphate = DNA(n+1) + diphosphate</text>
        <dbReference type="Rhea" id="RHEA:22508"/>
        <dbReference type="Rhea" id="RHEA-COMP:17339"/>
        <dbReference type="Rhea" id="RHEA-COMP:17340"/>
        <dbReference type="ChEBI" id="CHEBI:33019"/>
        <dbReference type="ChEBI" id="CHEBI:61560"/>
        <dbReference type="ChEBI" id="CHEBI:173112"/>
        <dbReference type="EC" id="2.7.7.7"/>
    </reaction>
</comment>
<dbReference type="PANTHER" id="PTHR10133">
    <property type="entry name" value="DNA POLYMERASE I"/>
    <property type="match status" value="1"/>
</dbReference>
<evidence type="ECO:0000256" key="2">
    <source>
        <dbReference type="ARBA" id="ARBA00022705"/>
    </source>
</evidence>
<sequence length="561" mass="60293">MKVVLAAARGGVQLSVSGPDGVTTSTVTDDDLPATVRALERDHRPRWVWADTSAVYPRLLRGGVRVERCHDLRLCHVILRRARATADSPLATADPGPWDLASDPTGEPTLLDDIGPALDPAEVHAEHARQLEAVSLSAAPGRLRLLLAAESVGALVAAEMAHDGLPWDRAVHDRLLTELLGPQPRPGARPVVLEELAGRIRRHLGAPGLNPDSPVELLRALHSAGIEVRTTRKWELAEVDHPAIAPLLEYKKLARLLSANGWAWMDAWVRPPGDGSRARFRPDYVPGGVVTGRWATSGGGALQLPKQIRAAVAADPGWKLVVADVAQLEPRVLAAMSGDEQMARAGRGTDLYQGLVDQGIVDTRAHAKIAMLGALYGSTTGEAGQLMPRLLRAYPRATGTVEQAARTGERGGVVSTWLGRTSPAPSETWHAAQRRASEVDATETDVRRARQQARDWGRFTRNFVVQGTAAEWALCWMADLRLRLRTLGDGDASTGDARTGVPHLVFFLHDEVIVHSPEHVADQAAEAVRAAAARAGELLFGGSPVDFPLDVAVVDNYAQAE</sequence>
<evidence type="ECO:0000313" key="5">
    <source>
        <dbReference type="EMBL" id="MPV36440.1"/>
    </source>
</evidence>
<dbReference type="Pfam" id="PF00476">
    <property type="entry name" value="DNA_pol_A"/>
    <property type="match status" value="1"/>
</dbReference>
<evidence type="ECO:0000256" key="1">
    <source>
        <dbReference type="ARBA" id="ARBA00012417"/>
    </source>
</evidence>
<dbReference type="InterPro" id="IPR043502">
    <property type="entry name" value="DNA/RNA_pol_sf"/>
</dbReference>
<keyword evidence="2" id="KW-0235">DNA replication</keyword>
<feature type="domain" description="DNA-directed DNA polymerase family A palm" evidence="4">
    <location>
        <begin position="305"/>
        <end position="520"/>
    </location>
</feature>
<gene>
    <name evidence="5" type="ORF">GB881_05130</name>
</gene>
<evidence type="ECO:0000256" key="3">
    <source>
        <dbReference type="ARBA" id="ARBA00049244"/>
    </source>
</evidence>
<keyword evidence="5" id="KW-0269">Exonuclease</keyword>